<feature type="region of interest" description="Disordered" evidence="1">
    <location>
        <begin position="1"/>
        <end position="31"/>
    </location>
</feature>
<evidence type="ECO:0000256" key="1">
    <source>
        <dbReference type="SAM" id="MobiDB-lite"/>
    </source>
</evidence>
<dbReference type="AlphaFoldDB" id="A0ABD6EXF7"/>
<organism evidence="2 3">
    <name type="scientific">Gnathostoma spinigerum</name>
    <dbReference type="NCBI Taxonomy" id="75299"/>
    <lineage>
        <taxon>Eukaryota</taxon>
        <taxon>Metazoa</taxon>
        <taxon>Ecdysozoa</taxon>
        <taxon>Nematoda</taxon>
        <taxon>Chromadorea</taxon>
        <taxon>Rhabditida</taxon>
        <taxon>Spirurina</taxon>
        <taxon>Gnathostomatomorpha</taxon>
        <taxon>Gnathostomatoidea</taxon>
        <taxon>Gnathostomatidae</taxon>
        <taxon>Gnathostoma</taxon>
    </lineage>
</organism>
<evidence type="ECO:0000313" key="3">
    <source>
        <dbReference type="Proteomes" id="UP001608902"/>
    </source>
</evidence>
<evidence type="ECO:0000313" key="2">
    <source>
        <dbReference type="EMBL" id="MFH4984653.1"/>
    </source>
</evidence>
<proteinExistence type="predicted"/>
<keyword evidence="3" id="KW-1185">Reference proteome</keyword>
<reference evidence="2 3" key="1">
    <citation type="submission" date="2024-08" db="EMBL/GenBank/DDBJ databases">
        <title>Gnathostoma spinigerum genome.</title>
        <authorList>
            <person name="Gonzalez-Bertolin B."/>
            <person name="Monzon S."/>
            <person name="Zaballos A."/>
            <person name="Jimenez P."/>
            <person name="Dekumyoy P."/>
            <person name="Varona S."/>
            <person name="Cuesta I."/>
            <person name="Sumanam S."/>
            <person name="Adisakwattana P."/>
            <person name="Gasser R.B."/>
            <person name="Hernandez-Gonzalez A."/>
            <person name="Young N.D."/>
            <person name="Perteguer M.J."/>
        </authorList>
    </citation>
    <scope>NUCLEOTIDE SEQUENCE [LARGE SCALE GENOMIC DNA]</scope>
    <source>
        <strain evidence="2">AL3</strain>
        <tissue evidence="2">Liver</tissue>
    </source>
</reference>
<gene>
    <name evidence="2" type="ORF">AB6A40_011362</name>
</gene>
<protein>
    <submittedName>
        <fullName evidence="2">Uncharacterized protein</fullName>
    </submittedName>
</protein>
<sequence length="119" mass="12509">MGAHRSGRGDPIGVHGGFKGKPPHTALESDGTHNSLVANNVLPVPSHTGYGQHVPSSELMIPQGTSLFSLILSSLPPATIRRDVPIQAAEVSLQGRRGGYVQPDKSFANSRLISLPVVN</sequence>
<dbReference type="Proteomes" id="UP001608902">
    <property type="component" value="Unassembled WGS sequence"/>
</dbReference>
<name>A0ABD6EXF7_9BILA</name>
<accession>A0ABD6EXF7</accession>
<comment type="caution">
    <text evidence="2">The sequence shown here is derived from an EMBL/GenBank/DDBJ whole genome shotgun (WGS) entry which is preliminary data.</text>
</comment>
<dbReference type="EMBL" id="JBGFUD010019773">
    <property type="protein sequence ID" value="MFH4984653.1"/>
    <property type="molecule type" value="Genomic_DNA"/>
</dbReference>